<keyword evidence="12" id="KW-0012">Acyltransferase</keyword>
<accession>A0ABT1GCF6</accession>
<dbReference type="InterPro" id="IPR050087">
    <property type="entry name" value="AON_synthase_class-II"/>
</dbReference>
<evidence type="ECO:0000256" key="4">
    <source>
        <dbReference type="ARBA" id="ARBA00011738"/>
    </source>
</evidence>
<dbReference type="Proteomes" id="UP001523550">
    <property type="component" value="Unassembled WGS sequence"/>
</dbReference>
<evidence type="ECO:0000256" key="10">
    <source>
        <dbReference type="SAM" id="MobiDB-lite"/>
    </source>
</evidence>
<organism evidence="12 13">
    <name type="scientific">Natronospira proteinivora</name>
    <dbReference type="NCBI Taxonomy" id="1807133"/>
    <lineage>
        <taxon>Bacteria</taxon>
        <taxon>Pseudomonadati</taxon>
        <taxon>Pseudomonadota</taxon>
        <taxon>Gammaproteobacteria</taxon>
        <taxon>Natronospirales</taxon>
        <taxon>Natronospiraceae</taxon>
        <taxon>Natronospira</taxon>
    </lineage>
</organism>
<dbReference type="CDD" id="cd06454">
    <property type="entry name" value="KBL_like"/>
    <property type="match status" value="1"/>
</dbReference>
<dbReference type="EMBL" id="JALJYF010000002">
    <property type="protein sequence ID" value="MCP1727958.1"/>
    <property type="molecule type" value="Genomic_DNA"/>
</dbReference>
<dbReference type="HAMAP" id="MF_01693">
    <property type="entry name" value="BioF_aminotrans_2"/>
    <property type="match status" value="1"/>
</dbReference>
<dbReference type="InterPro" id="IPR015424">
    <property type="entry name" value="PyrdxlP-dep_Trfase"/>
</dbReference>
<feature type="binding site" evidence="9">
    <location>
        <position position="189"/>
    </location>
    <ligand>
        <name>pyridoxal 5'-phosphate</name>
        <dbReference type="ChEBI" id="CHEBI:597326"/>
    </ligand>
</feature>
<feature type="binding site" evidence="9">
    <location>
        <position position="217"/>
    </location>
    <ligand>
        <name>pyridoxal 5'-phosphate</name>
        <dbReference type="ChEBI" id="CHEBI:597326"/>
    </ligand>
</feature>
<comment type="caution">
    <text evidence="12">The sequence shown here is derived from an EMBL/GenBank/DDBJ whole genome shotgun (WGS) entry which is preliminary data.</text>
</comment>
<sequence>MSGPTEPDNPAQRLDARLAPGLAQREAEGLRRQTRTFQRRSATRVQWQGRECINFCANDYLGLAADPRVVAAGEQALQAHGAGSGAAHLITGHSPEHAALEAELAEWTGREAALLFSTGYMANLGLAQALAGKGDSLVQDKLNHASLIDGGQLSRARLIRYHHADAEHLDQRLATAPGHRLVMTDSVFSMDGDIAPLKQIANHCQAHQATLMVDEAHGLGVLGPEGRGAAAEAGLGPAQVPVFMGTLGKALGGFGAFVAGSRTLIDYLQQYARAYVYTTATPPSVAAMVRAGVAICREDTGPRDQLAARIAQFREGAEAHGIPLMPSRTPIQPIRVGEAAPTVALSRALAEAGFLVQAIRPPTVPAGTARLRVTLSAAHSEADVEALVAALATLWK</sequence>
<dbReference type="Gene3D" id="3.90.1150.10">
    <property type="entry name" value="Aspartate Aminotransferase, domain 1"/>
    <property type="match status" value="1"/>
</dbReference>
<protein>
    <recommendedName>
        <fullName evidence="9">8-amino-7-oxononanoate synthase</fullName>
        <shortName evidence="9">AONS</shortName>
        <ecNumber evidence="9">2.3.1.47</ecNumber>
    </recommendedName>
    <alternativeName>
        <fullName evidence="9">7-keto-8-amino-pelargonic acid synthase</fullName>
        <shortName evidence="9">7-KAP synthase</shortName>
        <shortName evidence="9">KAPA synthase</shortName>
    </alternativeName>
    <alternativeName>
        <fullName evidence="9">8-amino-7-ketopelargonate synthase</fullName>
    </alternativeName>
</protein>
<evidence type="ECO:0000256" key="5">
    <source>
        <dbReference type="ARBA" id="ARBA00022679"/>
    </source>
</evidence>
<reference evidence="12 13" key="1">
    <citation type="submission" date="2022-03" db="EMBL/GenBank/DDBJ databases">
        <title>Genomic Encyclopedia of Type Strains, Phase III (KMG-III): the genomes of soil and plant-associated and newly described type strains.</title>
        <authorList>
            <person name="Whitman W."/>
        </authorList>
    </citation>
    <scope>NUCLEOTIDE SEQUENCE [LARGE SCALE GENOMIC DNA]</scope>
    <source>
        <strain evidence="12 13">BSker1</strain>
    </source>
</reference>
<dbReference type="SUPFAM" id="SSF53383">
    <property type="entry name" value="PLP-dependent transferases"/>
    <property type="match status" value="1"/>
</dbReference>
<dbReference type="GO" id="GO:0008710">
    <property type="term" value="F:8-amino-7-oxononanoate synthase activity"/>
    <property type="evidence" value="ECO:0007669"/>
    <property type="project" value="UniProtKB-EC"/>
</dbReference>
<keyword evidence="5 9" id="KW-0808">Transferase</keyword>
<comment type="similarity">
    <text evidence="3 9">Belongs to the class-II pyridoxal-phosphate-dependent aminotransferase family. BioF subfamily.</text>
</comment>
<dbReference type="PANTHER" id="PTHR13693:SF100">
    <property type="entry name" value="8-AMINO-7-OXONONANOATE SYNTHASE"/>
    <property type="match status" value="1"/>
</dbReference>
<dbReference type="InterPro" id="IPR004839">
    <property type="entry name" value="Aminotransferase_I/II_large"/>
</dbReference>
<keyword evidence="13" id="KW-1185">Reference proteome</keyword>
<dbReference type="InterPro" id="IPR015422">
    <property type="entry name" value="PyrdxlP-dep_Trfase_small"/>
</dbReference>
<dbReference type="InterPro" id="IPR022834">
    <property type="entry name" value="AONS_Proteobacteria"/>
</dbReference>
<evidence type="ECO:0000313" key="13">
    <source>
        <dbReference type="Proteomes" id="UP001523550"/>
    </source>
</evidence>
<dbReference type="InterPro" id="IPR001917">
    <property type="entry name" value="Aminotrans_II_pyridoxalP_BS"/>
</dbReference>
<dbReference type="InterPro" id="IPR004723">
    <property type="entry name" value="AONS_Archaea/Proteobacteria"/>
</dbReference>
<feature type="binding site" evidence="9">
    <location>
        <position position="32"/>
    </location>
    <ligand>
        <name>substrate</name>
    </ligand>
</feature>
<comment type="cofactor">
    <cofactor evidence="1 9">
        <name>pyridoxal 5'-phosphate</name>
        <dbReference type="ChEBI" id="CHEBI:597326"/>
    </cofactor>
</comment>
<evidence type="ECO:0000256" key="1">
    <source>
        <dbReference type="ARBA" id="ARBA00001933"/>
    </source>
</evidence>
<dbReference type="RefSeq" id="WP_253449103.1">
    <property type="nucleotide sequence ID" value="NZ_JALJYF010000002.1"/>
</dbReference>
<evidence type="ECO:0000256" key="9">
    <source>
        <dbReference type="HAMAP-Rule" id="MF_01693"/>
    </source>
</evidence>
<keyword evidence="7 9" id="KW-0663">Pyridoxal phosphate</keyword>
<feature type="binding site" evidence="9">
    <location>
        <position position="363"/>
    </location>
    <ligand>
        <name>substrate</name>
    </ligand>
</feature>
<feature type="modified residue" description="N6-(pyridoxal phosphate)lysine" evidence="9">
    <location>
        <position position="249"/>
    </location>
</feature>
<evidence type="ECO:0000256" key="7">
    <source>
        <dbReference type="ARBA" id="ARBA00022898"/>
    </source>
</evidence>
<proteinExistence type="inferred from homology"/>
<comment type="function">
    <text evidence="9">Catalyzes the decarboxylative condensation of pimeloyl-[acyl-carrier protein] and L-alanine to produce 8-amino-7-oxononanoate (AON), [acyl-carrier protein], and carbon dioxide.</text>
</comment>
<evidence type="ECO:0000256" key="8">
    <source>
        <dbReference type="ARBA" id="ARBA00047715"/>
    </source>
</evidence>
<feature type="domain" description="Aminotransferase class I/classII large" evidence="11">
    <location>
        <begin position="51"/>
        <end position="391"/>
    </location>
</feature>
<dbReference type="PROSITE" id="PS00599">
    <property type="entry name" value="AA_TRANSFER_CLASS_2"/>
    <property type="match status" value="1"/>
</dbReference>
<evidence type="ECO:0000256" key="2">
    <source>
        <dbReference type="ARBA" id="ARBA00004746"/>
    </source>
</evidence>
<dbReference type="EC" id="2.3.1.47" evidence="9"/>
<evidence type="ECO:0000256" key="3">
    <source>
        <dbReference type="ARBA" id="ARBA00010008"/>
    </source>
</evidence>
<evidence type="ECO:0000313" key="12">
    <source>
        <dbReference type="EMBL" id="MCP1727958.1"/>
    </source>
</evidence>
<comment type="subunit">
    <text evidence="4 9">Homodimer.</text>
</comment>
<evidence type="ECO:0000256" key="6">
    <source>
        <dbReference type="ARBA" id="ARBA00022756"/>
    </source>
</evidence>
<feature type="binding site" evidence="9">
    <location>
        <position position="246"/>
    </location>
    <ligand>
        <name>pyridoxal 5'-phosphate</name>
        <dbReference type="ChEBI" id="CHEBI:597326"/>
    </ligand>
</feature>
<feature type="binding site" evidence="9">
    <location>
        <begin position="119"/>
        <end position="120"/>
    </location>
    <ligand>
        <name>pyridoxal 5'-phosphate</name>
        <dbReference type="ChEBI" id="CHEBI:597326"/>
    </ligand>
</feature>
<feature type="region of interest" description="Disordered" evidence="10">
    <location>
        <begin position="1"/>
        <end position="32"/>
    </location>
</feature>
<dbReference type="Pfam" id="PF00155">
    <property type="entry name" value="Aminotran_1_2"/>
    <property type="match status" value="1"/>
</dbReference>
<feature type="binding site" evidence="9">
    <location>
        <position position="144"/>
    </location>
    <ligand>
        <name>substrate</name>
    </ligand>
</feature>
<evidence type="ECO:0000259" key="11">
    <source>
        <dbReference type="Pfam" id="PF00155"/>
    </source>
</evidence>
<dbReference type="PANTHER" id="PTHR13693">
    <property type="entry name" value="CLASS II AMINOTRANSFERASE/8-AMINO-7-OXONONANOATE SYNTHASE"/>
    <property type="match status" value="1"/>
</dbReference>
<dbReference type="Gene3D" id="3.40.640.10">
    <property type="entry name" value="Type I PLP-dependent aspartate aminotransferase-like (Major domain)"/>
    <property type="match status" value="1"/>
</dbReference>
<gene>
    <name evidence="9" type="primary">bioF</name>
    <name evidence="12" type="ORF">J2T60_001958</name>
</gene>
<comment type="catalytic activity">
    <reaction evidence="8 9">
        <text>6-carboxyhexanoyl-[ACP] + L-alanine + H(+) = (8S)-8-amino-7-oxononanoate + holo-[ACP] + CO2</text>
        <dbReference type="Rhea" id="RHEA:42288"/>
        <dbReference type="Rhea" id="RHEA-COMP:9685"/>
        <dbReference type="Rhea" id="RHEA-COMP:9955"/>
        <dbReference type="ChEBI" id="CHEBI:15378"/>
        <dbReference type="ChEBI" id="CHEBI:16526"/>
        <dbReference type="ChEBI" id="CHEBI:57972"/>
        <dbReference type="ChEBI" id="CHEBI:64479"/>
        <dbReference type="ChEBI" id="CHEBI:78846"/>
        <dbReference type="ChEBI" id="CHEBI:149468"/>
        <dbReference type="EC" id="2.3.1.47"/>
    </reaction>
</comment>
<keyword evidence="6 9" id="KW-0093">Biotin biosynthesis</keyword>
<dbReference type="InterPro" id="IPR015421">
    <property type="entry name" value="PyrdxlP-dep_Trfase_major"/>
</dbReference>
<name>A0ABT1GCF6_9GAMM</name>
<dbReference type="NCBIfam" id="TIGR00858">
    <property type="entry name" value="bioF"/>
    <property type="match status" value="1"/>
</dbReference>
<comment type="pathway">
    <text evidence="2 9">Cofactor biosynthesis; biotin biosynthesis.</text>
</comment>